<evidence type="ECO:0000313" key="2">
    <source>
        <dbReference type="Proteomes" id="UP000199245"/>
    </source>
</evidence>
<gene>
    <name evidence="1" type="ORF">SAMN05216337_106013</name>
</gene>
<dbReference type="Proteomes" id="UP000199245">
    <property type="component" value="Unassembled WGS sequence"/>
</dbReference>
<evidence type="ECO:0000313" key="1">
    <source>
        <dbReference type="EMBL" id="SDF53490.1"/>
    </source>
</evidence>
<dbReference type="AlphaFoldDB" id="A0A1G7LX27"/>
<dbReference type="InterPro" id="IPR011044">
    <property type="entry name" value="Quino_amine_DH_bsu"/>
</dbReference>
<name>A0A1G7LX27_9BRAD</name>
<proteinExistence type="predicted"/>
<dbReference type="SUPFAM" id="SSF50969">
    <property type="entry name" value="YVTN repeat-like/Quinoprotein amine dehydrogenase"/>
    <property type="match status" value="1"/>
</dbReference>
<reference evidence="1 2" key="1">
    <citation type="submission" date="2016-10" db="EMBL/GenBank/DDBJ databases">
        <authorList>
            <person name="de Groot N.N."/>
        </authorList>
    </citation>
    <scope>NUCLEOTIDE SEQUENCE [LARGE SCALE GENOMIC DNA]</scope>
    <source>
        <strain evidence="1 2">R5</strain>
    </source>
</reference>
<dbReference type="EMBL" id="FMZW01000060">
    <property type="protein sequence ID" value="SDF53490.1"/>
    <property type="molecule type" value="Genomic_DNA"/>
</dbReference>
<accession>A0A1G7LX27</accession>
<sequence length="721" mass="81394">MLSGSHIKKQPGTTRRLRRGYPIVNSIRRIGNTEYFAIQVDGQDDWIMRPALGQRPARNAGLLPDGIAWFFNTDAGFIFYDLARRQLVDRLQTPWARGHDGKDARDDYLSYGFLQSRDGRFVYLLLYHAAHSTDLHVIDLERRAIVRSVLDMPSGNSLCPPVLDQAGRILVSAFRHDNGIIALLLRIDPQTGHHEASRCEGSRARSFLIRSSPCGRYWLRADNSRLPMITEESSLVSRLLGRDTTAQREYFSFAVEIWQAFPLRRLHSVAPMWMQAEGLPDTTQLDLDRRKQGLPPRRGEIYRKVSQLLDREATLTTNQINAKSHPDLWPDPNGHYANVSSNLRDFELSERDVIGWQGDSQAFWLKRHDFVACVGVDGTVSPKIMLERFGMDDRPWLVHARGWSKATPLPDRRLDMRFTEGMVTVSGAPGDPVHRVRAVPVTEDHFRPAPPEPQEEDKDAALAKKAETLAKRFSTYAVDLASMSEPDCIAAVDALTAQIGPDINERPHDNHLQAVFRCDGKRLNEKKFFSHVAKHCPGAAPAIRRLIDAVCTHIGPHANAWYDPYGDEIPTALFGYAAWCLARLDKTSNDVLLRYYGLVDTDHENFFFEKIAPLMLENAGDASTRLELAEGFYFGDLGNAIDHSALWRMAKMAEHAASLMTAKQYAARLLTRAAATSAARSKSEFGYYCFDNLARFLTDPSQWETELLQELRQAASDLAPR</sequence>
<protein>
    <submittedName>
        <fullName evidence="1">Uncharacterized protein</fullName>
    </submittedName>
</protein>
<organism evidence="1 2">
    <name type="scientific">Bradyrhizobium brasilense</name>
    <dbReference type="NCBI Taxonomy" id="1419277"/>
    <lineage>
        <taxon>Bacteria</taxon>
        <taxon>Pseudomonadati</taxon>
        <taxon>Pseudomonadota</taxon>
        <taxon>Alphaproteobacteria</taxon>
        <taxon>Hyphomicrobiales</taxon>
        <taxon>Nitrobacteraceae</taxon>
        <taxon>Bradyrhizobium</taxon>
    </lineage>
</organism>